<proteinExistence type="predicted"/>
<name>A0ABU2XQ49_9ACTN</name>
<accession>A0ABU2XQ49</accession>
<feature type="compositionally biased region" description="Basic and acidic residues" evidence="1">
    <location>
        <begin position="1"/>
        <end position="19"/>
    </location>
</feature>
<organism evidence="4 5">
    <name type="scientific">Streptomyces lonegramiae</name>
    <dbReference type="NCBI Taxonomy" id="3075524"/>
    <lineage>
        <taxon>Bacteria</taxon>
        <taxon>Bacillati</taxon>
        <taxon>Actinomycetota</taxon>
        <taxon>Actinomycetes</taxon>
        <taxon>Kitasatosporales</taxon>
        <taxon>Streptomycetaceae</taxon>
        <taxon>Streptomyces</taxon>
    </lineage>
</organism>
<dbReference type="InterPro" id="IPR000627">
    <property type="entry name" value="Intradiol_dOase_C"/>
</dbReference>
<dbReference type="InterPro" id="IPR006311">
    <property type="entry name" value="TAT_signal"/>
</dbReference>
<evidence type="ECO:0000259" key="3">
    <source>
        <dbReference type="Pfam" id="PF00775"/>
    </source>
</evidence>
<keyword evidence="4" id="KW-0223">Dioxygenase</keyword>
<dbReference type="Proteomes" id="UP001180754">
    <property type="component" value="Unassembled WGS sequence"/>
</dbReference>
<evidence type="ECO:0000313" key="4">
    <source>
        <dbReference type="EMBL" id="MDT0548060.1"/>
    </source>
</evidence>
<dbReference type="Pfam" id="PF00775">
    <property type="entry name" value="Dioxygenase_C"/>
    <property type="match status" value="1"/>
</dbReference>
<keyword evidence="2" id="KW-0812">Transmembrane</keyword>
<gene>
    <name evidence="4" type="ORF">RND15_36020</name>
</gene>
<feature type="compositionally biased region" description="Low complexity" evidence="1">
    <location>
        <begin position="166"/>
        <end position="176"/>
    </location>
</feature>
<dbReference type="InterPro" id="IPR015889">
    <property type="entry name" value="Intradiol_dOase_core"/>
</dbReference>
<dbReference type="CDD" id="cd03457">
    <property type="entry name" value="intradiol_dioxygenase_like"/>
    <property type="match status" value="1"/>
</dbReference>
<feature type="region of interest" description="Disordered" evidence="1">
    <location>
        <begin position="148"/>
        <end position="193"/>
    </location>
</feature>
<sequence length="325" mass="33886">MTEDFSEARNEARNDDARHTGPAHKRDMSRRRMIVAGGAAVAATGIGAAIAAGASASETSSGSAAASASASSTATSGEVCYRLTSETTEGPYYIDADKIRKDITEDKEGIPMTLRLKVIDSETCKPLPKAAVDIWHCDALGLYSGYESSSTGGGGTLPTGTPPTDAPTGTPTDAPTGTPPGGGGGHQEPTDDKRYLRGTQLTDRHGYVEFTTVFPGWYRGRCVHVHTKVHVGGTLTDSGYEGGHTCHTGQLFFAEEAVLASAEVSPYSTSTTERTTLDEDTIYPGNGAQGGLLNLKYKKGRIGKGVVAGLTLGVDPDETHDGTDL</sequence>
<keyword evidence="5" id="KW-1185">Reference proteome</keyword>
<feature type="domain" description="Intradiol ring-cleavage dioxygenases" evidence="3">
    <location>
        <begin position="89"/>
        <end position="148"/>
    </location>
</feature>
<keyword evidence="2" id="KW-1133">Transmembrane helix</keyword>
<dbReference type="SUPFAM" id="SSF49482">
    <property type="entry name" value="Aromatic compound dioxygenase"/>
    <property type="match status" value="1"/>
</dbReference>
<evidence type="ECO:0000256" key="2">
    <source>
        <dbReference type="SAM" id="Phobius"/>
    </source>
</evidence>
<feature type="transmembrane region" description="Helical" evidence="2">
    <location>
        <begin position="34"/>
        <end position="54"/>
    </location>
</feature>
<keyword evidence="4" id="KW-0560">Oxidoreductase</keyword>
<comment type="caution">
    <text evidence="4">The sequence shown here is derived from an EMBL/GenBank/DDBJ whole genome shotgun (WGS) entry which is preliminary data.</text>
</comment>
<dbReference type="PROSITE" id="PS51318">
    <property type="entry name" value="TAT"/>
    <property type="match status" value="1"/>
</dbReference>
<dbReference type="Gene3D" id="2.60.130.10">
    <property type="entry name" value="Aromatic compound dioxygenase"/>
    <property type="match status" value="1"/>
</dbReference>
<evidence type="ECO:0000256" key="1">
    <source>
        <dbReference type="SAM" id="MobiDB-lite"/>
    </source>
</evidence>
<keyword evidence="2" id="KW-0472">Membrane</keyword>
<dbReference type="GO" id="GO:0051213">
    <property type="term" value="F:dioxygenase activity"/>
    <property type="evidence" value="ECO:0007669"/>
    <property type="project" value="UniProtKB-KW"/>
</dbReference>
<feature type="region of interest" description="Disordered" evidence="1">
    <location>
        <begin position="1"/>
        <end position="30"/>
    </location>
</feature>
<reference evidence="4" key="1">
    <citation type="submission" date="2024-05" db="EMBL/GenBank/DDBJ databases">
        <title>30 novel species of actinomycetes from the DSMZ collection.</title>
        <authorList>
            <person name="Nouioui I."/>
        </authorList>
    </citation>
    <scope>NUCLEOTIDE SEQUENCE</scope>
    <source>
        <strain evidence="4">DSM 41529</strain>
    </source>
</reference>
<dbReference type="EMBL" id="JAVRFD010000023">
    <property type="protein sequence ID" value="MDT0548060.1"/>
    <property type="molecule type" value="Genomic_DNA"/>
</dbReference>
<evidence type="ECO:0000313" key="5">
    <source>
        <dbReference type="Proteomes" id="UP001180754"/>
    </source>
</evidence>
<protein>
    <submittedName>
        <fullName evidence="4">Intradiol ring-cleavage dioxygenase</fullName>
    </submittedName>
</protein>
<dbReference type="PANTHER" id="PTHR34315:SF1">
    <property type="entry name" value="INTRADIOL RING-CLEAVAGE DIOXYGENASES DOMAIN-CONTAINING PROTEIN-RELATED"/>
    <property type="match status" value="1"/>
</dbReference>
<feature type="compositionally biased region" description="Basic residues" evidence="1">
    <location>
        <begin position="21"/>
        <end position="30"/>
    </location>
</feature>
<dbReference type="PANTHER" id="PTHR34315">
    <property type="match status" value="1"/>
</dbReference>
<dbReference type="RefSeq" id="WP_311728607.1">
    <property type="nucleotide sequence ID" value="NZ_JAVRFD010000023.1"/>
</dbReference>